<sequence>MKPLIKRIVVGLLATAITVTGIAVYSDYGTRQSYADYMEDNQNGLNLWLRGWEEFFIDQRYYGNEDVTKTPALDVFLADDDYLQFHVSEIGEQSLLTLARYTTDFGHRVLPTSPSKEKLSYYITYYTMLEDIHRLWSMEIQYARGEISA</sequence>
<protein>
    <submittedName>
        <fullName evidence="1">Uncharacterized protein</fullName>
    </submittedName>
</protein>
<dbReference type="AlphaFoldDB" id="A0A0F9BIQ1"/>
<organism evidence="1">
    <name type="scientific">marine sediment metagenome</name>
    <dbReference type="NCBI Taxonomy" id="412755"/>
    <lineage>
        <taxon>unclassified sequences</taxon>
        <taxon>metagenomes</taxon>
        <taxon>ecological metagenomes</taxon>
    </lineage>
</organism>
<gene>
    <name evidence="1" type="ORF">LCGC14_2723020</name>
</gene>
<comment type="caution">
    <text evidence="1">The sequence shown here is derived from an EMBL/GenBank/DDBJ whole genome shotgun (WGS) entry which is preliminary data.</text>
</comment>
<accession>A0A0F9BIQ1</accession>
<reference evidence="1" key="1">
    <citation type="journal article" date="2015" name="Nature">
        <title>Complex archaea that bridge the gap between prokaryotes and eukaryotes.</title>
        <authorList>
            <person name="Spang A."/>
            <person name="Saw J.H."/>
            <person name="Jorgensen S.L."/>
            <person name="Zaremba-Niedzwiedzka K."/>
            <person name="Martijn J."/>
            <person name="Lind A.E."/>
            <person name="van Eijk R."/>
            <person name="Schleper C."/>
            <person name="Guy L."/>
            <person name="Ettema T.J."/>
        </authorList>
    </citation>
    <scope>NUCLEOTIDE SEQUENCE</scope>
</reference>
<feature type="non-terminal residue" evidence="1">
    <location>
        <position position="149"/>
    </location>
</feature>
<dbReference type="EMBL" id="LAZR01049104">
    <property type="protein sequence ID" value="KKK90434.1"/>
    <property type="molecule type" value="Genomic_DNA"/>
</dbReference>
<proteinExistence type="predicted"/>
<evidence type="ECO:0000313" key="1">
    <source>
        <dbReference type="EMBL" id="KKK90434.1"/>
    </source>
</evidence>
<name>A0A0F9BIQ1_9ZZZZ</name>